<dbReference type="RefSeq" id="WP_194697808.1">
    <property type="nucleotide sequence ID" value="NZ_JADKPO010000029.1"/>
</dbReference>
<dbReference type="Proteomes" id="UP000660668">
    <property type="component" value="Unassembled WGS sequence"/>
</dbReference>
<protein>
    <recommendedName>
        <fullName evidence="3">Antibiotic biosynthesis monooxygenase</fullName>
    </recommendedName>
</protein>
<dbReference type="EMBL" id="JADKPO010000029">
    <property type="protein sequence ID" value="MBF4769661.1"/>
    <property type="molecule type" value="Genomic_DNA"/>
</dbReference>
<dbReference type="InterPro" id="IPR011008">
    <property type="entry name" value="Dimeric_a/b-barrel"/>
</dbReference>
<reference evidence="1" key="1">
    <citation type="submission" date="2020-11" db="EMBL/GenBank/DDBJ databases">
        <title>Nocardioides cynanchi sp. nov., isolated from soil of rhizosphere of Cynanchum wilfordii.</title>
        <authorList>
            <person name="Lee J.-S."/>
            <person name="Suh M.K."/>
            <person name="Kim J.-S."/>
        </authorList>
    </citation>
    <scope>NUCLEOTIDE SEQUENCE</scope>
    <source>
        <strain evidence="1">KCTC 19276</strain>
    </source>
</reference>
<evidence type="ECO:0000313" key="2">
    <source>
        <dbReference type="Proteomes" id="UP000660668"/>
    </source>
</evidence>
<organism evidence="1 2">
    <name type="scientific">Nocardioides agariphilus</name>
    <dbReference type="NCBI Taxonomy" id="433664"/>
    <lineage>
        <taxon>Bacteria</taxon>
        <taxon>Bacillati</taxon>
        <taxon>Actinomycetota</taxon>
        <taxon>Actinomycetes</taxon>
        <taxon>Propionibacteriales</taxon>
        <taxon>Nocardioidaceae</taxon>
        <taxon>Nocardioides</taxon>
    </lineage>
</organism>
<accession>A0A930YIF6</accession>
<sequence>MWAQLIKMPVKPDKDVAGLSQALRDAEQPGSGLVRRLTMRDQKDPRLVYTLVVFESEEKARARERDPRRVEALQGVRAMVDDIQDGPPEYVDLTVEEEWTGQ</sequence>
<dbReference type="SUPFAM" id="SSF54909">
    <property type="entry name" value="Dimeric alpha+beta barrel"/>
    <property type="match status" value="1"/>
</dbReference>
<evidence type="ECO:0000313" key="1">
    <source>
        <dbReference type="EMBL" id="MBF4769661.1"/>
    </source>
</evidence>
<keyword evidence="2" id="KW-1185">Reference proteome</keyword>
<proteinExistence type="predicted"/>
<comment type="caution">
    <text evidence="1">The sequence shown here is derived from an EMBL/GenBank/DDBJ whole genome shotgun (WGS) entry which is preliminary data.</text>
</comment>
<name>A0A930YIF6_9ACTN</name>
<evidence type="ECO:0008006" key="3">
    <source>
        <dbReference type="Google" id="ProtNLM"/>
    </source>
</evidence>
<dbReference type="AlphaFoldDB" id="A0A930YIF6"/>
<gene>
    <name evidence="1" type="ORF">ISU10_17980</name>
</gene>